<evidence type="ECO:0000256" key="5">
    <source>
        <dbReference type="ARBA" id="ARBA00023163"/>
    </source>
</evidence>
<dbReference type="InterPro" id="IPR016024">
    <property type="entry name" value="ARM-type_fold"/>
</dbReference>
<dbReference type="SMART" id="SM00803">
    <property type="entry name" value="TAF"/>
    <property type="match status" value="1"/>
</dbReference>
<dbReference type="EMBL" id="JAXUIC010000008">
    <property type="protein sequence ID" value="KAK4575975.1"/>
    <property type="molecule type" value="Genomic_DNA"/>
</dbReference>
<evidence type="ECO:0000313" key="8">
    <source>
        <dbReference type="EMBL" id="KAK4575975.1"/>
    </source>
</evidence>
<dbReference type="InterPro" id="IPR037796">
    <property type="entry name" value="TAF6"/>
</dbReference>
<dbReference type="InterPro" id="IPR009072">
    <property type="entry name" value="Histone-fold"/>
</dbReference>
<dbReference type="Gene3D" id="1.25.40.770">
    <property type="entry name" value="TAF6, C-terminal HEAT repeat domain"/>
    <property type="match status" value="1"/>
</dbReference>
<dbReference type="CDD" id="cd08050">
    <property type="entry name" value="TAF6C"/>
    <property type="match status" value="1"/>
</dbReference>
<dbReference type="SUPFAM" id="SSF47113">
    <property type="entry name" value="Histone-fold"/>
    <property type="match status" value="1"/>
</dbReference>
<evidence type="ECO:0000259" key="7">
    <source>
        <dbReference type="SMART" id="SM00803"/>
    </source>
</evidence>
<keyword evidence="5" id="KW-0804">Transcription</keyword>
<evidence type="ECO:0000256" key="4">
    <source>
        <dbReference type="ARBA" id="ARBA00023159"/>
    </source>
</evidence>
<comment type="subcellular location">
    <subcellularLocation>
        <location evidence="1">Nucleus</location>
    </subcellularLocation>
</comment>
<evidence type="ECO:0000256" key="6">
    <source>
        <dbReference type="ARBA" id="ARBA00023242"/>
    </source>
</evidence>
<dbReference type="GO" id="GO:0051123">
    <property type="term" value="P:RNA polymerase II preinitiation complex assembly"/>
    <property type="evidence" value="ECO:0007669"/>
    <property type="project" value="TreeGrafter"/>
</dbReference>
<dbReference type="FunFam" id="1.25.40.770:FF:000004">
    <property type="entry name" value="transcription initiation factor TFIID subunit 6"/>
    <property type="match status" value="1"/>
</dbReference>
<dbReference type="Pfam" id="PF02969">
    <property type="entry name" value="TAF"/>
    <property type="match status" value="1"/>
</dbReference>
<dbReference type="Proteomes" id="UP001324115">
    <property type="component" value="Unassembled WGS sequence"/>
</dbReference>
<dbReference type="InterPro" id="IPR046344">
    <property type="entry name" value="TAF6_C_sf"/>
</dbReference>
<dbReference type="GO" id="GO:0000124">
    <property type="term" value="C:SAGA complex"/>
    <property type="evidence" value="ECO:0007669"/>
    <property type="project" value="InterPro"/>
</dbReference>
<dbReference type="PANTHER" id="PTHR10221">
    <property type="entry name" value="TRANSCRIPTION INITIATION FACTOR TFIID SUBUNIT 6"/>
    <property type="match status" value="1"/>
</dbReference>
<proteinExistence type="inferred from homology"/>
<dbReference type="CDD" id="cd22931">
    <property type="entry name" value="HFD_TAF6"/>
    <property type="match status" value="1"/>
</dbReference>
<dbReference type="InterPro" id="IPR011442">
    <property type="entry name" value="TAF6_C"/>
</dbReference>
<keyword evidence="6" id="KW-0539">Nucleus</keyword>
<name>A0AAN7IGM8_QUERU</name>
<evidence type="ECO:0000313" key="9">
    <source>
        <dbReference type="Proteomes" id="UP001324115"/>
    </source>
</evidence>
<dbReference type="Pfam" id="PF07571">
    <property type="entry name" value="TAF6_C"/>
    <property type="match status" value="1"/>
</dbReference>
<dbReference type="InterPro" id="IPR004823">
    <property type="entry name" value="TAF_TATA-bd_Histone-like_dom"/>
</dbReference>
<comment type="similarity">
    <text evidence="2">Belongs to the TAF6 family.</text>
</comment>
<keyword evidence="9" id="KW-1185">Reference proteome</keyword>
<dbReference type="Gene3D" id="1.10.20.10">
    <property type="entry name" value="Histone, subunit A"/>
    <property type="match status" value="1"/>
</dbReference>
<dbReference type="EMBL" id="JAXUIC010000008">
    <property type="protein sequence ID" value="KAK4575976.1"/>
    <property type="molecule type" value="Genomic_DNA"/>
</dbReference>
<dbReference type="GO" id="GO:0005669">
    <property type="term" value="C:transcription factor TFIID complex"/>
    <property type="evidence" value="ECO:0007669"/>
    <property type="project" value="InterPro"/>
</dbReference>
<dbReference type="AlphaFoldDB" id="A0AAN7IGM8"/>
<dbReference type="GO" id="GO:0046982">
    <property type="term" value="F:protein heterodimerization activity"/>
    <property type="evidence" value="ECO:0007669"/>
    <property type="project" value="InterPro"/>
</dbReference>
<dbReference type="FunFam" id="1.10.20.10:FF:000046">
    <property type="entry name" value="transcription initiation factor TFIID subunit 6"/>
    <property type="match status" value="1"/>
</dbReference>
<organism evidence="8 9">
    <name type="scientific">Quercus rubra</name>
    <name type="common">Northern red oak</name>
    <name type="synonym">Quercus borealis</name>
    <dbReference type="NCBI Taxonomy" id="3512"/>
    <lineage>
        <taxon>Eukaryota</taxon>
        <taxon>Viridiplantae</taxon>
        <taxon>Streptophyta</taxon>
        <taxon>Embryophyta</taxon>
        <taxon>Tracheophyta</taxon>
        <taxon>Spermatophyta</taxon>
        <taxon>Magnoliopsida</taxon>
        <taxon>eudicotyledons</taxon>
        <taxon>Gunneridae</taxon>
        <taxon>Pentapetalae</taxon>
        <taxon>rosids</taxon>
        <taxon>fabids</taxon>
        <taxon>Fagales</taxon>
        <taxon>Fagaceae</taxon>
        <taxon>Quercus</taxon>
    </lineage>
</organism>
<keyword evidence="3" id="KW-0805">Transcription regulation</keyword>
<dbReference type="GO" id="GO:0003713">
    <property type="term" value="F:transcription coactivator activity"/>
    <property type="evidence" value="ECO:0007669"/>
    <property type="project" value="TreeGrafter"/>
</dbReference>
<dbReference type="GO" id="GO:0046695">
    <property type="term" value="C:SLIK (SAGA-like) complex"/>
    <property type="evidence" value="ECO:0007669"/>
    <property type="project" value="InterPro"/>
</dbReference>
<gene>
    <name evidence="8" type="ORF">RGQ29_026791</name>
</gene>
<evidence type="ECO:0000256" key="3">
    <source>
        <dbReference type="ARBA" id="ARBA00023015"/>
    </source>
</evidence>
<feature type="domain" description="TATA box binding protein associated factor (TAF) histone-like fold" evidence="7">
    <location>
        <begin position="2"/>
        <end position="68"/>
    </location>
</feature>
<accession>A0AAN7IGM8</accession>
<keyword evidence="4" id="KW-0010">Activator</keyword>
<dbReference type="SUPFAM" id="SSF48371">
    <property type="entry name" value="ARM repeat"/>
    <property type="match status" value="1"/>
</dbReference>
<dbReference type="GO" id="GO:0016251">
    <property type="term" value="F:RNA polymerase II general transcription initiation factor activity"/>
    <property type="evidence" value="ECO:0007669"/>
    <property type="project" value="InterPro"/>
</dbReference>
<reference evidence="8 9" key="1">
    <citation type="journal article" date="2023" name="G3 (Bethesda)">
        <title>A haplotype-resolved chromosome-scale genome for Quercus rubra L. provides insights into the genetics of adaptive traits for red oak species.</title>
        <authorList>
            <person name="Kapoor B."/>
            <person name="Jenkins J."/>
            <person name="Schmutz J."/>
            <person name="Zhebentyayeva T."/>
            <person name="Kuelheim C."/>
            <person name="Coggeshall M."/>
            <person name="Heim C."/>
            <person name="Lasky J.R."/>
            <person name="Leites L."/>
            <person name="Islam-Faridi N."/>
            <person name="Romero-Severson J."/>
            <person name="DeLeo V.L."/>
            <person name="Lucas S.M."/>
            <person name="Lazic D."/>
            <person name="Gailing O."/>
            <person name="Carlson J."/>
            <person name="Staton M."/>
        </authorList>
    </citation>
    <scope>NUCLEOTIDE SEQUENCE [LARGE SCALE GENOMIC DNA]</scope>
    <source>
        <strain evidence="8">Pseudo-F2</strain>
    </source>
</reference>
<sequence length="538" mass="59460">MSTVPKEAIEVIAQSIGITNLSPDVALALAPDVEYRVREIMQEAIKCMRHSRRTSLTADDVDSALKLRNVEPIYGFTSGDPLRFKRAAGHKDLFYIDDKDVEFKDVIEAPLAKAPLDTSVNTHWLAIEGVQPAIPENALVEALAVPSDGKKSEYTEVLIDLKLPVKHVLSGELRLYFKHITELTVNKSGSVVFKKALVSLATDSGLHPLVPYFIYFIADEVARNLNDFPLLFALMRVVRSLLRNPHIHIDPYLHQLMPSVITCLVAKRLGNRSSDNHWELRNFTANIVASICKRFGHVYHNLQPRVTRTLLHAFLDPNKALPQHYGAIQGLAALGHSVVRLLILPNLEPYLQLLAPEMILEKQKNEMKRHEAWRVYGALLCAAGQCMYDRVKMFPGLLSPPTPAILKTNAKVASTISKKRKASTDNLMHQPSLKKVATDGKMGVIPMNSMQIDTQGTTGGYSTAAGGSGVGLSSLSRQLPTENVPGREVGGRVVKTSTVLSQAWKEDMDAGQMLASLFELFGESVFAFTPNPELSFFL</sequence>
<comment type="caution">
    <text evidence="8">The sequence shown here is derived from an EMBL/GenBank/DDBJ whole genome shotgun (WGS) entry which is preliminary data.</text>
</comment>
<dbReference type="EMBL" id="JAXUIC010000008">
    <property type="protein sequence ID" value="KAK4575977.1"/>
    <property type="molecule type" value="Genomic_DNA"/>
</dbReference>
<protein>
    <recommendedName>
        <fullName evidence="7">TATA box binding protein associated factor (TAF) histone-like fold domain-containing protein</fullName>
    </recommendedName>
</protein>
<dbReference type="PANTHER" id="PTHR10221:SF9">
    <property type="entry name" value="TRANSCRIPTION INITIATION FACTOR TFIID SUBUNIT 6"/>
    <property type="match status" value="1"/>
</dbReference>
<evidence type="ECO:0000256" key="2">
    <source>
        <dbReference type="ARBA" id="ARBA00007688"/>
    </source>
</evidence>
<evidence type="ECO:0000256" key="1">
    <source>
        <dbReference type="ARBA" id="ARBA00004123"/>
    </source>
</evidence>